<sequence length="170" mass="18669">ARANKLINSPTATSMDLCNHALLLHLVLAALLHPAVVVAVDDATSGRSKGFSLRLVPSPGWNSTIHVDDDGFVHLNEPVEHAPNVLRPHMPHKESVCRSKTRFSRCRRPSTRRPRRHSTHSRPPTTFARRRGEACAGSGATPCSSVSRVQAVRSAMRPCPSRPRAMAPRR</sequence>
<evidence type="ECO:0000313" key="4">
    <source>
        <dbReference type="Proteomes" id="UP000015105"/>
    </source>
</evidence>
<evidence type="ECO:0000256" key="2">
    <source>
        <dbReference type="SAM" id="SignalP"/>
    </source>
</evidence>
<feature type="chain" id="PRO_5019367573" evidence="2">
    <location>
        <begin position="40"/>
        <end position="170"/>
    </location>
</feature>
<dbReference type="EnsemblPlants" id="AET7Gv21230000.1">
    <property type="protein sequence ID" value="AET7Gv21230000.1"/>
    <property type="gene ID" value="AET7Gv21230000"/>
</dbReference>
<organism evidence="3 4">
    <name type="scientific">Aegilops tauschii subsp. strangulata</name>
    <name type="common">Goatgrass</name>
    <dbReference type="NCBI Taxonomy" id="200361"/>
    <lineage>
        <taxon>Eukaryota</taxon>
        <taxon>Viridiplantae</taxon>
        <taxon>Streptophyta</taxon>
        <taxon>Embryophyta</taxon>
        <taxon>Tracheophyta</taxon>
        <taxon>Spermatophyta</taxon>
        <taxon>Magnoliopsida</taxon>
        <taxon>Liliopsida</taxon>
        <taxon>Poales</taxon>
        <taxon>Poaceae</taxon>
        <taxon>BOP clade</taxon>
        <taxon>Pooideae</taxon>
        <taxon>Triticodae</taxon>
        <taxon>Triticeae</taxon>
        <taxon>Triticinae</taxon>
        <taxon>Aegilops</taxon>
    </lineage>
</organism>
<dbReference type="AlphaFoldDB" id="A0A453T479"/>
<feature type="signal peptide" evidence="2">
    <location>
        <begin position="1"/>
        <end position="39"/>
    </location>
</feature>
<reference evidence="3" key="3">
    <citation type="journal article" date="2017" name="Nature">
        <title>Genome sequence of the progenitor of the wheat D genome Aegilops tauschii.</title>
        <authorList>
            <person name="Luo M.C."/>
            <person name="Gu Y.Q."/>
            <person name="Puiu D."/>
            <person name="Wang H."/>
            <person name="Twardziok S.O."/>
            <person name="Deal K.R."/>
            <person name="Huo N."/>
            <person name="Zhu T."/>
            <person name="Wang L."/>
            <person name="Wang Y."/>
            <person name="McGuire P.E."/>
            <person name="Liu S."/>
            <person name="Long H."/>
            <person name="Ramasamy R.K."/>
            <person name="Rodriguez J.C."/>
            <person name="Van S.L."/>
            <person name="Yuan L."/>
            <person name="Wang Z."/>
            <person name="Xia Z."/>
            <person name="Xiao L."/>
            <person name="Anderson O.D."/>
            <person name="Ouyang S."/>
            <person name="Liang Y."/>
            <person name="Zimin A.V."/>
            <person name="Pertea G."/>
            <person name="Qi P."/>
            <person name="Bennetzen J.L."/>
            <person name="Dai X."/>
            <person name="Dawson M.W."/>
            <person name="Muller H.G."/>
            <person name="Kugler K."/>
            <person name="Rivarola-Duarte L."/>
            <person name="Spannagl M."/>
            <person name="Mayer K.F.X."/>
            <person name="Lu F.H."/>
            <person name="Bevan M.W."/>
            <person name="Leroy P."/>
            <person name="Li P."/>
            <person name="You F.M."/>
            <person name="Sun Q."/>
            <person name="Liu Z."/>
            <person name="Lyons E."/>
            <person name="Wicker T."/>
            <person name="Salzberg S.L."/>
            <person name="Devos K.M."/>
            <person name="Dvorak J."/>
        </authorList>
    </citation>
    <scope>NUCLEOTIDE SEQUENCE [LARGE SCALE GENOMIC DNA]</scope>
    <source>
        <strain evidence="3">cv. AL8/78</strain>
    </source>
</reference>
<evidence type="ECO:0000313" key="3">
    <source>
        <dbReference type="EnsemblPlants" id="AET7Gv21230000.1"/>
    </source>
</evidence>
<proteinExistence type="predicted"/>
<dbReference type="Proteomes" id="UP000015105">
    <property type="component" value="Chromosome 7D"/>
</dbReference>
<keyword evidence="2" id="KW-0732">Signal</keyword>
<accession>A0A453T479</accession>
<feature type="region of interest" description="Disordered" evidence="1">
    <location>
        <begin position="100"/>
        <end position="145"/>
    </location>
</feature>
<feature type="compositionally biased region" description="Basic residues" evidence="1">
    <location>
        <begin position="100"/>
        <end position="120"/>
    </location>
</feature>
<reference evidence="4" key="2">
    <citation type="journal article" date="2017" name="Nat. Plants">
        <title>The Aegilops tauschii genome reveals multiple impacts of transposons.</title>
        <authorList>
            <person name="Zhao G."/>
            <person name="Zou C."/>
            <person name="Li K."/>
            <person name="Wang K."/>
            <person name="Li T."/>
            <person name="Gao L."/>
            <person name="Zhang X."/>
            <person name="Wang H."/>
            <person name="Yang Z."/>
            <person name="Liu X."/>
            <person name="Jiang W."/>
            <person name="Mao L."/>
            <person name="Kong X."/>
            <person name="Jiao Y."/>
            <person name="Jia J."/>
        </authorList>
    </citation>
    <scope>NUCLEOTIDE SEQUENCE [LARGE SCALE GENOMIC DNA]</scope>
    <source>
        <strain evidence="4">cv. AL8/78</strain>
    </source>
</reference>
<evidence type="ECO:0000256" key="1">
    <source>
        <dbReference type="SAM" id="MobiDB-lite"/>
    </source>
</evidence>
<reference evidence="4" key="1">
    <citation type="journal article" date="2014" name="Science">
        <title>Ancient hybridizations among the ancestral genomes of bread wheat.</title>
        <authorList>
            <consortium name="International Wheat Genome Sequencing Consortium,"/>
            <person name="Marcussen T."/>
            <person name="Sandve S.R."/>
            <person name="Heier L."/>
            <person name="Spannagl M."/>
            <person name="Pfeifer M."/>
            <person name="Jakobsen K.S."/>
            <person name="Wulff B.B."/>
            <person name="Steuernagel B."/>
            <person name="Mayer K.F."/>
            <person name="Olsen O.A."/>
        </authorList>
    </citation>
    <scope>NUCLEOTIDE SEQUENCE [LARGE SCALE GENOMIC DNA]</scope>
    <source>
        <strain evidence="4">cv. AL8/78</strain>
    </source>
</reference>
<reference evidence="3" key="5">
    <citation type="journal article" date="2021" name="G3 (Bethesda)">
        <title>Aegilops tauschii genome assembly Aet v5.0 features greater sequence contiguity and improved annotation.</title>
        <authorList>
            <person name="Wang L."/>
            <person name="Zhu T."/>
            <person name="Rodriguez J.C."/>
            <person name="Deal K.R."/>
            <person name="Dubcovsky J."/>
            <person name="McGuire P.E."/>
            <person name="Lux T."/>
            <person name="Spannagl M."/>
            <person name="Mayer K.F.X."/>
            <person name="Baldrich P."/>
            <person name="Meyers B.C."/>
            <person name="Huo N."/>
            <person name="Gu Y.Q."/>
            <person name="Zhou H."/>
            <person name="Devos K.M."/>
            <person name="Bennetzen J.L."/>
            <person name="Unver T."/>
            <person name="Budak H."/>
            <person name="Gulick P.J."/>
            <person name="Galiba G."/>
            <person name="Kalapos B."/>
            <person name="Nelson D.R."/>
            <person name="Li P."/>
            <person name="You F.M."/>
            <person name="Luo M.C."/>
            <person name="Dvorak J."/>
        </authorList>
    </citation>
    <scope>NUCLEOTIDE SEQUENCE [LARGE SCALE GENOMIC DNA]</scope>
    <source>
        <strain evidence="3">cv. AL8/78</strain>
    </source>
</reference>
<protein>
    <submittedName>
        <fullName evidence="3">Uncharacterized protein</fullName>
    </submittedName>
</protein>
<dbReference type="Gramene" id="AET7Gv21230000.1">
    <property type="protein sequence ID" value="AET7Gv21230000.1"/>
    <property type="gene ID" value="AET7Gv21230000"/>
</dbReference>
<name>A0A453T479_AEGTS</name>
<reference evidence="3" key="4">
    <citation type="submission" date="2019-03" db="UniProtKB">
        <authorList>
            <consortium name="EnsemblPlants"/>
        </authorList>
    </citation>
    <scope>IDENTIFICATION</scope>
</reference>
<keyword evidence="4" id="KW-1185">Reference proteome</keyword>